<dbReference type="AlphaFoldDB" id="A0A2S6N8X3"/>
<dbReference type="PROSITE" id="PS51257">
    <property type="entry name" value="PROKAR_LIPOPROTEIN"/>
    <property type="match status" value="1"/>
</dbReference>
<organism evidence="1 2">
    <name type="scientific">Rhodopila globiformis</name>
    <name type="common">Rhodopseudomonas globiformis</name>
    <dbReference type="NCBI Taxonomy" id="1071"/>
    <lineage>
        <taxon>Bacteria</taxon>
        <taxon>Pseudomonadati</taxon>
        <taxon>Pseudomonadota</taxon>
        <taxon>Alphaproteobacteria</taxon>
        <taxon>Acetobacterales</taxon>
        <taxon>Acetobacteraceae</taxon>
        <taxon>Rhodopila</taxon>
    </lineage>
</organism>
<reference evidence="1 2" key="1">
    <citation type="journal article" date="2018" name="Arch. Microbiol.">
        <title>New insights into the metabolic potential of the phototrophic purple bacterium Rhodopila globiformis DSM 161(T) from its draft genome sequence and evidence for a vanadium-dependent nitrogenase.</title>
        <authorList>
            <person name="Imhoff J.F."/>
            <person name="Rahn T."/>
            <person name="Kunzel S."/>
            <person name="Neulinger S.C."/>
        </authorList>
    </citation>
    <scope>NUCLEOTIDE SEQUENCE [LARGE SCALE GENOMIC DNA]</scope>
    <source>
        <strain evidence="1 2">DSM 161</strain>
    </source>
</reference>
<evidence type="ECO:0000313" key="1">
    <source>
        <dbReference type="EMBL" id="PPQ31059.1"/>
    </source>
</evidence>
<protein>
    <submittedName>
        <fullName evidence="1">Uncharacterized protein</fullName>
    </submittedName>
</protein>
<dbReference type="Proteomes" id="UP000239724">
    <property type="component" value="Unassembled WGS sequence"/>
</dbReference>
<keyword evidence="2" id="KW-1185">Reference proteome</keyword>
<evidence type="ECO:0000313" key="2">
    <source>
        <dbReference type="Proteomes" id="UP000239724"/>
    </source>
</evidence>
<dbReference type="EMBL" id="NHRY01000198">
    <property type="protein sequence ID" value="PPQ31059.1"/>
    <property type="molecule type" value="Genomic_DNA"/>
</dbReference>
<gene>
    <name evidence="1" type="ORF">CCS01_18055</name>
</gene>
<proteinExistence type="predicted"/>
<comment type="caution">
    <text evidence="1">The sequence shown here is derived from an EMBL/GenBank/DDBJ whole genome shotgun (WGS) entry which is preliminary data.</text>
</comment>
<name>A0A2S6N8X3_RHOGL</name>
<accession>A0A2S6N8X3</accession>
<sequence length="178" mass="18909">MPTRSGPFALLLIPFLLGACSFDHGLRRTTRLLNDRLQATMAPDIASGAATVQPLSNGALVTLLGNADFANTVDARADRRRDVRASVIQGLLDPSLIRVAVADTSTLPVYQRQARVQNVYQYFEDNGLALTLVPDGSLPARPAGAPRPQGVAIRITLDCPANASRGTWGVGPVLPSCH</sequence>
<dbReference type="RefSeq" id="WP_104520217.1">
    <property type="nucleotide sequence ID" value="NZ_NHRY01000198.1"/>
</dbReference>